<feature type="chain" id="PRO_5046294610" description="Secreted protein" evidence="2">
    <location>
        <begin position="24"/>
        <end position="114"/>
    </location>
</feature>
<feature type="region of interest" description="Disordered" evidence="1">
    <location>
        <begin position="19"/>
        <end position="41"/>
    </location>
</feature>
<organism evidence="3 4">
    <name type="scientific">Brevundimonas kwangchunensis</name>
    <dbReference type="NCBI Taxonomy" id="322163"/>
    <lineage>
        <taxon>Bacteria</taxon>
        <taxon>Pseudomonadati</taxon>
        <taxon>Pseudomonadota</taxon>
        <taxon>Alphaproteobacteria</taxon>
        <taxon>Caulobacterales</taxon>
        <taxon>Caulobacteraceae</taxon>
        <taxon>Brevundimonas</taxon>
    </lineage>
</organism>
<evidence type="ECO:0000313" key="4">
    <source>
        <dbReference type="Proteomes" id="UP001501352"/>
    </source>
</evidence>
<keyword evidence="4" id="KW-1185">Reference proteome</keyword>
<dbReference type="Proteomes" id="UP001501352">
    <property type="component" value="Unassembled WGS sequence"/>
</dbReference>
<sequence length="114" mass="11968">MIATLVLSLSLILSMQDAAPATAPTPTAGTATANAAAEAPAEEGRIVCRREATTGSNRMRRVCERVEVADHQREQSQRWRDNVVDRIERDCGSHHCATGRGGNGDVSGGGGGQP</sequence>
<feature type="compositionally biased region" description="Gly residues" evidence="1">
    <location>
        <begin position="99"/>
        <end position="114"/>
    </location>
</feature>
<proteinExistence type="predicted"/>
<dbReference type="EMBL" id="BAAAGA010000003">
    <property type="protein sequence ID" value="GAA0620739.1"/>
    <property type="molecule type" value="Genomic_DNA"/>
</dbReference>
<name>A0ABN1GVB4_9CAUL</name>
<evidence type="ECO:0000313" key="3">
    <source>
        <dbReference type="EMBL" id="GAA0620739.1"/>
    </source>
</evidence>
<dbReference type="RefSeq" id="WP_343792421.1">
    <property type="nucleotide sequence ID" value="NZ_BAAAGA010000003.1"/>
</dbReference>
<gene>
    <name evidence="3" type="ORF">GCM10009422_15550</name>
</gene>
<feature type="compositionally biased region" description="Low complexity" evidence="1">
    <location>
        <begin position="19"/>
        <end position="39"/>
    </location>
</feature>
<feature type="signal peptide" evidence="2">
    <location>
        <begin position="1"/>
        <end position="23"/>
    </location>
</feature>
<reference evidence="3 4" key="1">
    <citation type="journal article" date="2019" name="Int. J. Syst. Evol. Microbiol.">
        <title>The Global Catalogue of Microorganisms (GCM) 10K type strain sequencing project: providing services to taxonomists for standard genome sequencing and annotation.</title>
        <authorList>
            <consortium name="The Broad Institute Genomics Platform"/>
            <consortium name="The Broad Institute Genome Sequencing Center for Infectious Disease"/>
            <person name="Wu L."/>
            <person name="Ma J."/>
        </authorList>
    </citation>
    <scope>NUCLEOTIDE SEQUENCE [LARGE SCALE GENOMIC DNA]</scope>
    <source>
        <strain evidence="3 4">JCM 12928</strain>
    </source>
</reference>
<evidence type="ECO:0000256" key="1">
    <source>
        <dbReference type="SAM" id="MobiDB-lite"/>
    </source>
</evidence>
<keyword evidence="2" id="KW-0732">Signal</keyword>
<feature type="region of interest" description="Disordered" evidence="1">
    <location>
        <begin position="92"/>
        <end position="114"/>
    </location>
</feature>
<evidence type="ECO:0008006" key="5">
    <source>
        <dbReference type="Google" id="ProtNLM"/>
    </source>
</evidence>
<evidence type="ECO:0000256" key="2">
    <source>
        <dbReference type="SAM" id="SignalP"/>
    </source>
</evidence>
<accession>A0ABN1GVB4</accession>
<comment type="caution">
    <text evidence="3">The sequence shown here is derived from an EMBL/GenBank/DDBJ whole genome shotgun (WGS) entry which is preliminary data.</text>
</comment>
<protein>
    <recommendedName>
        <fullName evidence="5">Secreted protein</fullName>
    </recommendedName>
</protein>